<gene>
    <name evidence="1" type="ORF">WG622_09925</name>
</gene>
<dbReference type="EMBL" id="JBBGAZ010000004">
    <property type="protein sequence ID" value="MEJ5218558.1"/>
    <property type="molecule type" value="Genomic_DNA"/>
</dbReference>
<keyword evidence="2" id="KW-1185">Reference proteome</keyword>
<dbReference type="Proteomes" id="UP001368270">
    <property type="component" value="Unassembled WGS sequence"/>
</dbReference>
<comment type="caution">
    <text evidence="1">The sequence shown here is derived from an EMBL/GenBank/DDBJ whole genome shotgun (WGS) entry which is preliminary data.</text>
</comment>
<accession>A0ABU8QGK5</accession>
<evidence type="ECO:0000313" key="1">
    <source>
        <dbReference type="EMBL" id="MEJ5218558.1"/>
    </source>
</evidence>
<reference evidence="1 2" key="1">
    <citation type="submission" date="2024-03" db="EMBL/GenBank/DDBJ databases">
        <title>Cognatishimia coralii sp. nov., a marine bacterium isolated from coral surrounding seawater.</title>
        <authorList>
            <person name="Liu X."/>
            <person name="Liu S."/>
            <person name="Sun H."/>
            <person name="Zhang Y."/>
        </authorList>
    </citation>
    <scope>NUCLEOTIDE SEQUENCE [LARGE SCALE GENOMIC DNA]</scope>
    <source>
        <strain evidence="1 2">D5M38</strain>
    </source>
</reference>
<evidence type="ECO:0008006" key="3">
    <source>
        <dbReference type="Google" id="ProtNLM"/>
    </source>
</evidence>
<name>A0ABU8QGK5_9RHOB</name>
<dbReference type="RefSeq" id="WP_339403448.1">
    <property type="nucleotide sequence ID" value="NZ_JBBGAZ010000004.1"/>
</dbReference>
<protein>
    <recommendedName>
        <fullName evidence="3">Rod shape-determining protein MreD</fullName>
    </recommendedName>
</protein>
<organism evidence="1 2">
    <name type="scientific">Cognatishimia coralii</name>
    <dbReference type="NCBI Taxonomy" id="3083254"/>
    <lineage>
        <taxon>Bacteria</taxon>
        <taxon>Pseudomonadati</taxon>
        <taxon>Pseudomonadota</taxon>
        <taxon>Alphaproteobacteria</taxon>
        <taxon>Rhodobacterales</taxon>
        <taxon>Paracoccaceae</taxon>
        <taxon>Cognatishimia</taxon>
    </lineage>
</organism>
<evidence type="ECO:0000313" key="2">
    <source>
        <dbReference type="Proteomes" id="UP001368270"/>
    </source>
</evidence>
<sequence length="48" mass="5264">MRPLIPNGLSYCIVLLAMMPSWMQPVPLPVPMSLALGFVLPDLLLARS</sequence>
<proteinExistence type="predicted"/>